<sequence>MENTVNSTMAKLTSLINYTLNGISCDTVHKPYNTSILTLVEWCCHCCCAKQEGTKKRSKLHSCRSRAK</sequence>
<proteinExistence type="predicted"/>
<organism evidence="1 2">
    <name type="scientific">Aspergillus pseudocaelatus</name>
    <dbReference type="NCBI Taxonomy" id="1825620"/>
    <lineage>
        <taxon>Eukaryota</taxon>
        <taxon>Fungi</taxon>
        <taxon>Dikarya</taxon>
        <taxon>Ascomycota</taxon>
        <taxon>Pezizomycotina</taxon>
        <taxon>Eurotiomycetes</taxon>
        <taxon>Eurotiomycetidae</taxon>
        <taxon>Eurotiales</taxon>
        <taxon>Aspergillaceae</taxon>
        <taxon>Aspergillus</taxon>
        <taxon>Aspergillus subgen. Circumdati</taxon>
    </lineage>
</organism>
<name>A0ABQ6WGC6_9EURO</name>
<dbReference type="EMBL" id="ML735756">
    <property type="protein sequence ID" value="KAE8416143.1"/>
    <property type="molecule type" value="Genomic_DNA"/>
</dbReference>
<evidence type="ECO:0000313" key="1">
    <source>
        <dbReference type="EMBL" id="KAE8416143.1"/>
    </source>
</evidence>
<dbReference type="Proteomes" id="UP000325395">
    <property type="component" value="Unassembled WGS sequence"/>
</dbReference>
<accession>A0ABQ6WGC6</accession>
<evidence type="ECO:0000313" key="2">
    <source>
        <dbReference type="Proteomes" id="UP000325395"/>
    </source>
</evidence>
<reference evidence="1 2" key="1">
    <citation type="submission" date="2019-04" db="EMBL/GenBank/DDBJ databases">
        <authorList>
            <consortium name="DOE Joint Genome Institute"/>
            <person name="Mondo S."/>
            <person name="Kjaerbolling I."/>
            <person name="Vesth T."/>
            <person name="Frisvad J.C."/>
            <person name="Nybo J.L."/>
            <person name="Theobald S."/>
            <person name="Kildgaard S."/>
            <person name="Isbrandt T."/>
            <person name="Kuo A."/>
            <person name="Sato A."/>
            <person name="Lyhne E.K."/>
            <person name="Kogle M.E."/>
            <person name="Wiebenga A."/>
            <person name="Kun R.S."/>
            <person name="Lubbers R.J."/>
            <person name="Makela M.R."/>
            <person name="Barry K."/>
            <person name="Chovatia M."/>
            <person name="Clum A."/>
            <person name="Daum C."/>
            <person name="Haridas S."/>
            <person name="He G."/>
            <person name="LaButti K."/>
            <person name="Lipzen A."/>
            <person name="Riley R."/>
            <person name="Salamov A."/>
            <person name="Simmons B.A."/>
            <person name="Magnuson J.K."/>
            <person name="Henrissat B."/>
            <person name="Mortensen U.H."/>
            <person name="Larsen T.O."/>
            <person name="Devries R.P."/>
            <person name="Grigoriev I.V."/>
            <person name="Machida M."/>
            <person name="Baker S.E."/>
            <person name="Andersen M.R."/>
            <person name="Cantor M.N."/>
            <person name="Hua S.X."/>
        </authorList>
    </citation>
    <scope>NUCLEOTIDE SEQUENCE [LARGE SCALE GENOMIC DNA]</scope>
    <source>
        <strain evidence="1 2">CBS 117616</strain>
    </source>
</reference>
<keyword evidence="2" id="KW-1185">Reference proteome</keyword>
<gene>
    <name evidence="1" type="ORF">BDV36DRAFT_261062</name>
</gene>
<protein>
    <submittedName>
        <fullName evidence="1">Uncharacterized protein</fullName>
    </submittedName>
</protein>